<dbReference type="SMART" id="SM00702">
    <property type="entry name" value="P4Hc"/>
    <property type="match status" value="1"/>
</dbReference>
<reference evidence="6 7" key="1">
    <citation type="submission" date="2019-02" db="EMBL/GenBank/DDBJ databases">
        <title>Deep-cultivation of Planctomycetes and their phenomic and genomic characterization uncovers novel biology.</title>
        <authorList>
            <person name="Wiegand S."/>
            <person name="Jogler M."/>
            <person name="Boedeker C."/>
            <person name="Pinto D."/>
            <person name="Vollmers J."/>
            <person name="Rivas-Marin E."/>
            <person name="Kohn T."/>
            <person name="Peeters S.H."/>
            <person name="Heuer A."/>
            <person name="Rast P."/>
            <person name="Oberbeckmann S."/>
            <person name="Bunk B."/>
            <person name="Jeske O."/>
            <person name="Meyerdierks A."/>
            <person name="Storesund J.E."/>
            <person name="Kallscheuer N."/>
            <person name="Luecker S."/>
            <person name="Lage O.M."/>
            <person name="Pohl T."/>
            <person name="Merkel B.J."/>
            <person name="Hornburger P."/>
            <person name="Mueller R.-W."/>
            <person name="Bruemmer F."/>
            <person name="Labrenz M."/>
            <person name="Spormann A.M."/>
            <person name="Op den Camp H."/>
            <person name="Overmann J."/>
            <person name="Amann R."/>
            <person name="Jetten M.S.M."/>
            <person name="Mascher T."/>
            <person name="Medema M.H."/>
            <person name="Devos D.P."/>
            <person name="Kaster A.-K."/>
            <person name="Ovreas L."/>
            <person name="Rohde M."/>
            <person name="Galperin M.Y."/>
            <person name="Jogler C."/>
        </authorList>
    </citation>
    <scope>NUCLEOTIDE SEQUENCE [LARGE SCALE GENOMIC DNA]</scope>
    <source>
        <strain evidence="6 7">Pla133</strain>
    </source>
</reference>
<evidence type="ECO:0000256" key="2">
    <source>
        <dbReference type="ARBA" id="ARBA00022896"/>
    </source>
</evidence>
<dbReference type="EMBL" id="CP036287">
    <property type="protein sequence ID" value="QDU67592.1"/>
    <property type="molecule type" value="Genomic_DNA"/>
</dbReference>
<evidence type="ECO:0000313" key="6">
    <source>
        <dbReference type="EMBL" id="QDU67592.1"/>
    </source>
</evidence>
<dbReference type="GO" id="GO:0051213">
    <property type="term" value="F:dioxygenase activity"/>
    <property type="evidence" value="ECO:0007669"/>
    <property type="project" value="UniProtKB-KW"/>
</dbReference>
<dbReference type="GO" id="GO:0005506">
    <property type="term" value="F:iron ion binding"/>
    <property type="evidence" value="ECO:0007669"/>
    <property type="project" value="InterPro"/>
</dbReference>
<dbReference type="InterPro" id="IPR006620">
    <property type="entry name" value="Pro_4_hyd_alph"/>
</dbReference>
<dbReference type="KEGG" id="pbap:Pla133_26800"/>
<dbReference type="PANTHER" id="PTHR24014:SF4">
    <property type="entry name" value="2-OXOGLUTARATE AND IRON-DEPENDENT OXYGENASE DOMAIN-CONTAINING PROTEIN 2"/>
    <property type="match status" value="1"/>
</dbReference>
<dbReference type="RefSeq" id="WP_145065900.1">
    <property type="nucleotide sequence ID" value="NZ_CP036287.1"/>
</dbReference>
<keyword evidence="3" id="KW-0223">Dioxygenase</keyword>
<keyword evidence="2" id="KW-0847">Vitamin C</keyword>
<protein>
    <recommendedName>
        <fullName evidence="5">Prolyl 4-hydroxylase alpha subunit domain-containing protein</fullName>
    </recommendedName>
</protein>
<accession>A0A518BKU6</accession>
<dbReference type="AlphaFoldDB" id="A0A518BKU6"/>
<organism evidence="6 7">
    <name type="scientific">Engelhardtia mirabilis</name>
    <dbReference type="NCBI Taxonomy" id="2528011"/>
    <lineage>
        <taxon>Bacteria</taxon>
        <taxon>Pseudomonadati</taxon>
        <taxon>Planctomycetota</taxon>
        <taxon>Planctomycetia</taxon>
        <taxon>Planctomycetia incertae sedis</taxon>
        <taxon>Engelhardtia</taxon>
    </lineage>
</organism>
<evidence type="ECO:0000313" key="7">
    <source>
        <dbReference type="Proteomes" id="UP000316921"/>
    </source>
</evidence>
<sequence length="222" mass="24153">MSELPSDWQAQVRRACAGARATEFSRGLLRVELDLGGVTSAMLSRHDELGAAGGEPNSMHESGASLEQLGLGELGAILRSDLAEPLRRAFLADVASAPLTSEYAYIVDYGERGDRDLALHVDESCVTINLCLGDWFEGGELRLAGLRCGRHRQSEPREDELFAVDHEPGLAWIHLGAHRHLVPPLDQGRRRNLIVWCSAADGPLSASMECRPFCGDWLPDAG</sequence>
<dbReference type="PANTHER" id="PTHR24014">
    <property type="entry name" value="2-OXOGLUTARATE AND IRON-DEPENDENT OXYGENASE DOMAIN-CONTAINING PROTEIN 2"/>
    <property type="match status" value="1"/>
</dbReference>
<keyword evidence="7" id="KW-1185">Reference proteome</keyword>
<comment type="cofactor">
    <cofactor evidence="1">
        <name>L-ascorbate</name>
        <dbReference type="ChEBI" id="CHEBI:38290"/>
    </cofactor>
</comment>
<evidence type="ECO:0000256" key="1">
    <source>
        <dbReference type="ARBA" id="ARBA00001961"/>
    </source>
</evidence>
<dbReference type="GO" id="GO:0016705">
    <property type="term" value="F:oxidoreductase activity, acting on paired donors, with incorporation or reduction of molecular oxygen"/>
    <property type="evidence" value="ECO:0007669"/>
    <property type="project" value="InterPro"/>
</dbReference>
<evidence type="ECO:0000259" key="5">
    <source>
        <dbReference type="SMART" id="SM00702"/>
    </source>
</evidence>
<evidence type="ECO:0000256" key="4">
    <source>
        <dbReference type="ARBA" id="ARBA00023002"/>
    </source>
</evidence>
<gene>
    <name evidence="6" type="ORF">Pla133_26800</name>
</gene>
<proteinExistence type="predicted"/>
<dbReference type="Proteomes" id="UP000316921">
    <property type="component" value="Chromosome"/>
</dbReference>
<dbReference type="GO" id="GO:0031418">
    <property type="term" value="F:L-ascorbic acid binding"/>
    <property type="evidence" value="ECO:0007669"/>
    <property type="project" value="UniProtKB-KW"/>
</dbReference>
<keyword evidence="4" id="KW-0560">Oxidoreductase</keyword>
<name>A0A518BKU6_9BACT</name>
<feature type="domain" description="Prolyl 4-hydroxylase alpha subunit" evidence="5">
    <location>
        <begin position="8"/>
        <end position="198"/>
    </location>
</feature>
<evidence type="ECO:0000256" key="3">
    <source>
        <dbReference type="ARBA" id="ARBA00022964"/>
    </source>
</evidence>